<name>A0A3D9QU64_9BACL</name>
<protein>
    <submittedName>
        <fullName evidence="4">Uncharacterized protein</fullName>
    </submittedName>
</protein>
<evidence type="ECO:0000256" key="3">
    <source>
        <dbReference type="SAM" id="Phobius"/>
    </source>
</evidence>
<dbReference type="Proteomes" id="UP000256304">
    <property type="component" value="Unassembled WGS sequence"/>
</dbReference>
<accession>A0A3D9QU64</accession>
<keyword evidence="3" id="KW-1133">Transmembrane helix</keyword>
<feature type="coiled-coil region" evidence="1">
    <location>
        <begin position="263"/>
        <end position="290"/>
    </location>
</feature>
<gene>
    <name evidence="4" type="ORF">A8990_14421</name>
</gene>
<evidence type="ECO:0000256" key="2">
    <source>
        <dbReference type="SAM" id="MobiDB-lite"/>
    </source>
</evidence>
<keyword evidence="3" id="KW-0472">Membrane</keyword>
<keyword evidence="1" id="KW-0175">Coiled coil</keyword>
<evidence type="ECO:0000256" key="1">
    <source>
        <dbReference type="SAM" id="Coils"/>
    </source>
</evidence>
<feature type="transmembrane region" description="Helical" evidence="3">
    <location>
        <begin position="17"/>
        <end position="36"/>
    </location>
</feature>
<dbReference type="AlphaFoldDB" id="A0A3D9QU64"/>
<keyword evidence="3" id="KW-0812">Transmembrane</keyword>
<reference evidence="4 5" key="1">
    <citation type="submission" date="2018-08" db="EMBL/GenBank/DDBJ databases">
        <title>Genomic Encyclopedia of Type Strains, Phase III (KMG-III): the genomes of soil and plant-associated and newly described type strains.</title>
        <authorList>
            <person name="Whitman W."/>
        </authorList>
    </citation>
    <scope>NUCLEOTIDE SEQUENCE [LARGE SCALE GENOMIC DNA]</scope>
    <source>
        <strain evidence="4 5">CGMCC 1.10966</strain>
    </source>
</reference>
<comment type="caution">
    <text evidence="4">The sequence shown here is derived from an EMBL/GenBank/DDBJ whole genome shotgun (WGS) entry which is preliminary data.</text>
</comment>
<proteinExistence type="predicted"/>
<evidence type="ECO:0000313" key="5">
    <source>
        <dbReference type="Proteomes" id="UP000256304"/>
    </source>
</evidence>
<keyword evidence="5" id="KW-1185">Reference proteome</keyword>
<evidence type="ECO:0000313" key="4">
    <source>
        <dbReference type="EMBL" id="REE67265.1"/>
    </source>
</evidence>
<sequence length="727" mass="79879">MSSDLILRFWRRADGAVSIYMIVSTAAMLLLTSLLIDFARIAAFERQAELAGQSGIRSSLSAYDDRLYERYGLFGTGGSDRGELFAHAVQHNWTAEEADSFRLLDMKSEASHVDSYEVLGNHAVFKRQVLEETKYKAPIDFTLEIASKFAPIAGAMKEVSTSVKLLGEVQKLYEERERRLDEVLALQKKAAAAVSERIPSLLGATASSIVDGYGDYLRWQSEDAVLEEGEEPAHRDKIRAYSERAVNGADSIADSASQALSSHREHEQRAQAALREAKQLNASIQAAAERYVTTEGSGNYDRISQMEIAGSESASIDLNEIGQTRGAVSELVLDDSWFDNYASALSEQTRAIQQVNDRAIAFRASVRSALGGQGSSSTSLKLTLQSLQNAYQVYEDSYGPSGTVIQSREEERVKRQANDRERKANEAAASSKLGEVKRLIEQMKSAPNQEENRKAFRQVKQHLEANLQFNQAAQPEDETGDPLRGQSGETVLNSMSAVGTIFGGMADLLEDIRDPLYINEYIAHRFQAFDPKQFKQFAGGGGQQAALSDALSLENQEVEYILYGIHDPVSNIAAAYGELFALRLAVRTMEGFIECRALGHPLLVLSAAVVYGIEKAMADMATISQKGTIALSKYAPAELSYLDYLRLFLILHGNSDGRIARIIAVIEQNTDTVLSQVSTGLTGELTASVNLWFLPGLMRSFALTGILNGKVKGNRYETTRTIGWSYG</sequence>
<feature type="compositionally biased region" description="Basic and acidic residues" evidence="2">
    <location>
        <begin position="407"/>
        <end position="425"/>
    </location>
</feature>
<organism evidence="4 5">
    <name type="scientific">Paenibacillus taihuensis</name>
    <dbReference type="NCBI Taxonomy" id="1156355"/>
    <lineage>
        <taxon>Bacteria</taxon>
        <taxon>Bacillati</taxon>
        <taxon>Bacillota</taxon>
        <taxon>Bacilli</taxon>
        <taxon>Bacillales</taxon>
        <taxon>Paenibacillaceae</taxon>
        <taxon>Paenibacillus</taxon>
    </lineage>
</organism>
<feature type="region of interest" description="Disordered" evidence="2">
    <location>
        <begin position="399"/>
        <end position="431"/>
    </location>
</feature>
<dbReference type="EMBL" id="QTTN01000044">
    <property type="protein sequence ID" value="REE67265.1"/>
    <property type="molecule type" value="Genomic_DNA"/>
</dbReference>
<dbReference type="OrthoDB" id="2385264at2"/>
<dbReference type="RefSeq" id="WP_116191984.1">
    <property type="nucleotide sequence ID" value="NZ_QTTN01000044.1"/>
</dbReference>